<dbReference type="Proteomes" id="UP001437256">
    <property type="component" value="Unassembled WGS sequence"/>
</dbReference>
<evidence type="ECO:0000313" key="2">
    <source>
        <dbReference type="EMBL" id="KAL0062572.1"/>
    </source>
</evidence>
<evidence type="ECO:0000313" key="3">
    <source>
        <dbReference type="Proteomes" id="UP001437256"/>
    </source>
</evidence>
<feature type="region of interest" description="Disordered" evidence="1">
    <location>
        <begin position="132"/>
        <end position="152"/>
    </location>
</feature>
<evidence type="ECO:0000256" key="1">
    <source>
        <dbReference type="SAM" id="MobiDB-lite"/>
    </source>
</evidence>
<feature type="region of interest" description="Disordered" evidence="1">
    <location>
        <begin position="53"/>
        <end position="114"/>
    </location>
</feature>
<feature type="compositionally biased region" description="Polar residues" evidence="1">
    <location>
        <begin position="70"/>
        <end position="110"/>
    </location>
</feature>
<dbReference type="EMBL" id="JBBXMP010000101">
    <property type="protein sequence ID" value="KAL0062572.1"/>
    <property type="molecule type" value="Genomic_DNA"/>
</dbReference>
<reference evidence="2 3" key="1">
    <citation type="submission" date="2024-05" db="EMBL/GenBank/DDBJ databases">
        <title>A draft genome resource for the thread blight pathogen Marasmius tenuissimus strain MS-2.</title>
        <authorList>
            <person name="Yulfo-Soto G.E."/>
            <person name="Baruah I.K."/>
            <person name="Amoako-Attah I."/>
            <person name="Bukari Y."/>
            <person name="Meinhardt L.W."/>
            <person name="Bailey B.A."/>
            <person name="Cohen S.P."/>
        </authorList>
    </citation>
    <scope>NUCLEOTIDE SEQUENCE [LARGE SCALE GENOMIC DNA]</scope>
    <source>
        <strain evidence="2 3">MS-2</strain>
    </source>
</reference>
<gene>
    <name evidence="2" type="ORF">AAF712_010505</name>
</gene>
<organism evidence="2 3">
    <name type="scientific">Marasmius tenuissimus</name>
    <dbReference type="NCBI Taxonomy" id="585030"/>
    <lineage>
        <taxon>Eukaryota</taxon>
        <taxon>Fungi</taxon>
        <taxon>Dikarya</taxon>
        <taxon>Basidiomycota</taxon>
        <taxon>Agaricomycotina</taxon>
        <taxon>Agaricomycetes</taxon>
        <taxon>Agaricomycetidae</taxon>
        <taxon>Agaricales</taxon>
        <taxon>Marasmiineae</taxon>
        <taxon>Marasmiaceae</taxon>
        <taxon>Marasmius</taxon>
    </lineage>
</organism>
<accession>A0ABR2ZN22</accession>
<comment type="caution">
    <text evidence="2">The sequence shown here is derived from an EMBL/GenBank/DDBJ whole genome shotgun (WGS) entry which is preliminary data.</text>
</comment>
<name>A0ABR2ZN22_9AGAR</name>
<sequence>MANHFASYNNAGLARVAALHTRWVPATPKGAPSSQCQELNALHSQAVDGASVKIPDHQASPPPRPEGSEPLSSMPSQSTPKHSPNNTLNQSQYETISSRPVIEPQNTARSTQEDTENARLLNLLQSHQNSVLGYANSSPSHGRSPANTASPSTLSSLISISARSTAQQNTRFSVSSVRQREPTSYTLNHISQVKWARYPPWTETEFVPKRVTEERIRAFYRQAPHHLDKCMELSLTYHAEDELFWIFSFVVSRDYPLPPEWISKWMDADPPLAFVLLKTHPPYEETKRFQPSPALSVSTSSKTLFAPPTLLGIASLVALEKLAAVSPRCPSKQVFQPLMLGCSNPVRAPQLVQ</sequence>
<protein>
    <submittedName>
        <fullName evidence="2">Uncharacterized protein</fullName>
    </submittedName>
</protein>
<proteinExistence type="predicted"/>
<keyword evidence="3" id="KW-1185">Reference proteome</keyword>
<feature type="compositionally biased region" description="Polar residues" evidence="1">
    <location>
        <begin position="132"/>
        <end position="147"/>
    </location>
</feature>